<keyword evidence="4 12" id="KW-0548">Nucleotidyltransferase</keyword>
<dbReference type="Gene3D" id="3.90.580.10">
    <property type="entry name" value="Zinc finger, CHC2-type domain"/>
    <property type="match status" value="1"/>
</dbReference>
<proteinExistence type="inferred from homology"/>
<dbReference type="Pfam" id="PF08275">
    <property type="entry name" value="DNAG_N"/>
    <property type="match status" value="1"/>
</dbReference>
<dbReference type="InterPro" id="IPR002694">
    <property type="entry name" value="Znf_CHC2"/>
</dbReference>
<keyword evidence="10 12" id="KW-0238">DNA-binding</keyword>
<dbReference type="InterPro" id="IPR037068">
    <property type="entry name" value="DNA_primase_core_N_sf"/>
</dbReference>
<comment type="subunit">
    <text evidence="12">Monomer. Interacts with DnaB.</text>
</comment>
<accession>A0A517TWB2</accession>
<evidence type="ECO:0000313" key="16">
    <source>
        <dbReference type="EMBL" id="QDT72662.1"/>
    </source>
</evidence>
<name>A0A517TWB2_9BACT</name>
<dbReference type="EC" id="2.7.7.101" evidence="12"/>
<dbReference type="InterPro" id="IPR013264">
    <property type="entry name" value="DNAG_N"/>
</dbReference>
<dbReference type="InterPro" id="IPR006171">
    <property type="entry name" value="TOPRIM_dom"/>
</dbReference>
<keyword evidence="11 12" id="KW-0804">Transcription</keyword>
<evidence type="ECO:0000256" key="10">
    <source>
        <dbReference type="ARBA" id="ARBA00023125"/>
    </source>
</evidence>
<dbReference type="GO" id="GO:0008270">
    <property type="term" value="F:zinc ion binding"/>
    <property type="evidence" value="ECO:0007669"/>
    <property type="project" value="UniProtKB-UniRule"/>
</dbReference>
<evidence type="ECO:0000256" key="6">
    <source>
        <dbReference type="ARBA" id="ARBA00022723"/>
    </source>
</evidence>
<comment type="similarity">
    <text evidence="12 13">Belongs to the DnaG primase family.</text>
</comment>
<organism evidence="16 17">
    <name type="scientific">Lacipirellula limnantheis</name>
    <dbReference type="NCBI Taxonomy" id="2528024"/>
    <lineage>
        <taxon>Bacteria</taxon>
        <taxon>Pseudomonadati</taxon>
        <taxon>Planctomycetota</taxon>
        <taxon>Planctomycetia</taxon>
        <taxon>Pirellulales</taxon>
        <taxon>Lacipirellulaceae</taxon>
        <taxon>Lacipirellula</taxon>
    </lineage>
</organism>
<dbReference type="GO" id="GO:0000428">
    <property type="term" value="C:DNA-directed RNA polymerase complex"/>
    <property type="evidence" value="ECO:0007669"/>
    <property type="project" value="UniProtKB-KW"/>
</dbReference>
<keyword evidence="9" id="KW-0460">Magnesium</keyword>
<dbReference type="NCBIfam" id="TIGR01391">
    <property type="entry name" value="dnaG"/>
    <property type="match status" value="1"/>
</dbReference>
<dbReference type="SMART" id="SM00493">
    <property type="entry name" value="TOPRIM"/>
    <property type="match status" value="1"/>
</dbReference>
<dbReference type="PROSITE" id="PS50880">
    <property type="entry name" value="TOPRIM"/>
    <property type="match status" value="1"/>
</dbReference>
<evidence type="ECO:0000256" key="2">
    <source>
        <dbReference type="ARBA" id="ARBA00022515"/>
    </source>
</evidence>
<feature type="domain" description="Toprim" evidence="15">
    <location>
        <begin position="264"/>
        <end position="347"/>
    </location>
</feature>
<dbReference type="PIRSF" id="PIRSF002811">
    <property type="entry name" value="DnaG"/>
    <property type="match status" value="1"/>
</dbReference>
<dbReference type="InterPro" id="IPR050219">
    <property type="entry name" value="DnaG_primase"/>
</dbReference>
<dbReference type="SMART" id="SM00400">
    <property type="entry name" value="ZnF_CHCC"/>
    <property type="match status" value="1"/>
</dbReference>
<dbReference type="GO" id="GO:1990077">
    <property type="term" value="C:primosome complex"/>
    <property type="evidence" value="ECO:0007669"/>
    <property type="project" value="UniProtKB-KW"/>
</dbReference>
<dbReference type="AlphaFoldDB" id="A0A517TWB2"/>
<dbReference type="FunFam" id="3.90.580.10:FF:000001">
    <property type="entry name" value="DNA primase"/>
    <property type="match status" value="1"/>
</dbReference>
<dbReference type="Pfam" id="PF13662">
    <property type="entry name" value="Toprim_4"/>
    <property type="match status" value="1"/>
</dbReference>
<sequence length="627" mass="69196">MSLSSLQDAKEQIRQSIDIVDLIGAYVALRRQGRGYVGLCPWHDDARPSFQVNQERQSFKCWVCDIGGDIFSFVMRAEGMEFREALELLAERAGVSLAPVGRAEGQADNPFERRNLLKAMAWAEDQFHQSLLRSPAAEPARRYLADRGISGASIAQFHIGFSPNEWDWMLKRGAAANWQPAVLERVGLIGKRDAGGYYDRFRGRLMFSIRDARSRPIAFGGRVLPEFARDNDAKYVNSPETPLFNKSSELYALDAARDAIAKEGGILVMEGYTDVIMAHQHGVKHAVAVLGTALGDKHVPLIRRFTDSITLVLDGDAAGQNRTMGILDNLLALFVAHEIELKILSLPEGADPCDVIRSHGSDEFRRLLARSVDALEHKINAVTKGLAPGAAPHRSAQAVEAILATLARALPTAASASSAALVREQQVLVRIARQFGLGEDTLRTRLKALRQAATSLLRSTPASARSPEQAIASQSAAPPVKLSPWDRELIEIVLCQGDIMDALLEQVHEEDVEHPIARRIYALAAEMYHDGVTPNFARLMNATEDQAVANFLVDCDEIGQRKSNVDARQRFSDLLADRERRHTEARHRMTVAELKTNQLDSDQEDRALVALFNDLKRRQAGSAPTDG</sequence>
<dbReference type="Proteomes" id="UP000317909">
    <property type="component" value="Chromosome"/>
</dbReference>
<evidence type="ECO:0000256" key="7">
    <source>
        <dbReference type="ARBA" id="ARBA00022771"/>
    </source>
</evidence>
<evidence type="ECO:0000256" key="11">
    <source>
        <dbReference type="ARBA" id="ARBA00023163"/>
    </source>
</evidence>
<keyword evidence="8 12" id="KW-0862">Zinc</keyword>
<dbReference type="SUPFAM" id="SSF56731">
    <property type="entry name" value="DNA primase core"/>
    <property type="match status" value="1"/>
</dbReference>
<dbReference type="GO" id="GO:0003899">
    <property type="term" value="F:DNA-directed RNA polymerase activity"/>
    <property type="evidence" value="ECO:0007669"/>
    <property type="project" value="UniProtKB-UniRule"/>
</dbReference>
<keyword evidence="2 12" id="KW-0639">Primosome</keyword>
<keyword evidence="7 12" id="KW-0863">Zinc-finger</keyword>
<keyword evidence="5 12" id="KW-0235">DNA replication</keyword>
<comment type="catalytic activity">
    <reaction evidence="12">
        <text>ssDNA + n NTP = ssDNA/pppN(pN)n-1 hybrid + (n-1) diphosphate.</text>
        <dbReference type="EC" id="2.7.7.101"/>
    </reaction>
</comment>
<dbReference type="Gene3D" id="3.90.980.10">
    <property type="entry name" value="DNA primase, catalytic core, N-terminal domain"/>
    <property type="match status" value="1"/>
</dbReference>
<evidence type="ECO:0000256" key="13">
    <source>
        <dbReference type="PIRNR" id="PIRNR002811"/>
    </source>
</evidence>
<evidence type="ECO:0000256" key="8">
    <source>
        <dbReference type="ARBA" id="ARBA00022833"/>
    </source>
</evidence>
<dbReference type="InterPro" id="IPR006295">
    <property type="entry name" value="DNA_primase_DnaG"/>
</dbReference>
<comment type="domain">
    <text evidence="12">Contains an N-terminal zinc-binding domain, a central core domain that contains the primase activity, and a C-terminal DnaB-binding domain.</text>
</comment>
<comment type="function">
    <text evidence="12 13">RNA polymerase that catalyzes the synthesis of short RNA molecules used as primers for DNA polymerase during DNA replication.</text>
</comment>
<dbReference type="CDD" id="cd03364">
    <property type="entry name" value="TOPRIM_DnaG_primases"/>
    <property type="match status" value="1"/>
</dbReference>
<dbReference type="InterPro" id="IPR016136">
    <property type="entry name" value="DNA_helicase_N/primase_C"/>
</dbReference>
<evidence type="ECO:0000256" key="9">
    <source>
        <dbReference type="ARBA" id="ARBA00022842"/>
    </source>
</evidence>
<dbReference type="GO" id="GO:0006269">
    <property type="term" value="P:DNA replication, synthesis of primer"/>
    <property type="evidence" value="ECO:0007669"/>
    <property type="project" value="UniProtKB-UniRule"/>
</dbReference>
<comment type="cofactor">
    <cofactor evidence="12 13 14">
        <name>Zn(2+)</name>
        <dbReference type="ChEBI" id="CHEBI:29105"/>
    </cofactor>
    <text evidence="12 13 14">Binds 1 zinc ion per monomer.</text>
</comment>
<dbReference type="RefSeq" id="WP_168206776.1">
    <property type="nucleotide sequence ID" value="NZ_CP036339.1"/>
</dbReference>
<evidence type="ECO:0000256" key="4">
    <source>
        <dbReference type="ARBA" id="ARBA00022695"/>
    </source>
</evidence>
<dbReference type="InterPro" id="IPR030846">
    <property type="entry name" value="DnaG_bac"/>
</dbReference>
<gene>
    <name evidence="16" type="primary">dnaG_2</name>
    <name evidence="12" type="synonym">dnaG</name>
    <name evidence="16" type="ORF">I41_18440</name>
</gene>
<evidence type="ECO:0000256" key="5">
    <source>
        <dbReference type="ARBA" id="ARBA00022705"/>
    </source>
</evidence>
<dbReference type="Gene3D" id="3.40.1360.10">
    <property type="match status" value="1"/>
</dbReference>
<feature type="zinc finger region" description="CHC2-type" evidence="12 14">
    <location>
        <begin position="40"/>
        <end position="64"/>
    </location>
</feature>
<dbReference type="HAMAP" id="MF_00974">
    <property type="entry name" value="DNA_primase_DnaG"/>
    <property type="match status" value="1"/>
</dbReference>
<dbReference type="KEGG" id="llh:I41_18440"/>
<evidence type="ECO:0000259" key="15">
    <source>
        <dbReference type="PROSITE" id="PS50880"/>
    </source>
</evidence>
<reference evidence="16 17" key="1">
    <citation type="submission" date="2019-02" db="EMBL/GenBank/DDBJ databases">
        <title>Deep-cultivation of Planctomycetes and their phenomic and genomic characterization uncovers novel biology.</title>
        <authorList>
            <person name="Wiegand S."/>
            <person name="Jogler M."/>
            <person name="Boedeker C."/>
            <person name="Pinto D."/>
            <person name="Vollmers J."/>
            <person name="Rivas-Marin E."/>
            <person name="Kohn T."/>
            <person name="Peeters S.H."/>
            <person name="Heuer A."/>
            <person name="Rast P."/>
            <person name="Oberbeckmann S."/>
            <person name="Bunk B."/>
            <person name="Jeske O."/>
            <person name="Meyerdierks A."/>
            <person name="Storesund J.E."/>
            <person name="Kallscheuer N."/>
            <person name="Luecker S."/>
            <person name="Lage O.M."/>
            <person name="Pohl T."/>
            <person name="Merkel B.J."/>
            <person name="Hornburger P."/>
            <person name="Mueller R.-W."/>
            <person name="Bruemmer F."/>
            <person name="Labrenz M."/>
            <person name="Spormann A.M."/>
            <person name="Op den Camp H."/>
            <person name="Overmann J."/>
            <person name="Amann R."/>
            <person name="Jetten M.S.M."/>
            <person name="Mascher T."/>
            <person name="Medema M.H."/>
            <person name="Devos D.P."/>
            <person name="Kaster A.-K."/>
            <person name="Ovreas L."/>
            <person name="Rohde M."/>
            <person name="Galperin M.Y."/>
            <person name="Jogler C."/>
        </authorList>
    </citation>
    <scope>NUCLEOTIDE SEQUENCE [LARGE SCALE GENOMIC DNA]</scope>
    <source>
        <strain evidence="16 17">I41</strain>
    </source>
</reference>
<evidence type="ECO:0000256" key="12">
    <source>
        <dbReference type="HAMAP-Rule" id="MF_00974"/>
    </source>
</evidence>
<dbReference type="PANTHER" id="PTHR30313:SF2">
    <property type="entry name" value="DNA PRIMASE"/>
    <property type="match status" value="1"/>
</dbReference>
<dbReference type="GO" id="GO:0003677">
    <property type="term" value="F:DNA binding"/>
    <property type="evidence" value="ECO:0007669"/>
    <property type="project" value="UniProtKB-KW"/>
</dbReference>
<keyword evidence="1 12" id="KW-0240">DNA-directed RNA polymerase</keyword>
<dbReference type="Pfam" id="PF01807">
    <property type="entry name" value="Zn_ribbon_DnaG"/>
    <property type="match status" value="1"/>
</dbReference>
<evidence type="ECO:0000256" key="14">
    <source>
        <dbReference type="PIRSR" id="PIRSR002811-1"/>
    </source>
</evidence>
<evidence type="ECO:0000256" key="1">
    <source>
        <dbReference type="ARBA" id="ARBA00022478"/>
    </source>
</evidence>
<protein>
    <recommendedName>
        <fullName evidence="12 13">DNA primase</fullName>
        <ecNumber evidence="12">2.7.7.101</ecNumber>
    </recommendedName>
</protein>
<evidence type="ECO:0000313" key="17">
    <source>
        <dbReference type="Proteomes" id="UP000317909"/>
    </source>
</evidence>
<dbReference type="InterPro" id="IPR034151">
    <property type="entry name" value="TOPRIM_DnaG_bac"/>
</dbReference>
<keyword evidence="6 12" id="KW-0479">Metal-binding</keyword>
<keyword evidence="17" id="KW-1185">Reference proteome</keyword>
<dbReference type="EMBL" id="CP036339">
    <property type="protein sequence ID" value="QDT72662.1"/>
    <property type="molecule type" value="Genomic_DNA"/>
</dbReference>
<dbReference type="Gene3D" id="1.10.860.10">
    <property type="entry name" value="DNAb Helicase, Chain A"/>
    <property type="match status" value="1"/>
</dbReference>
<evidence type="ECO:0000256" key="3">
    <source>
        <dbReference type="ARBA" id="ARBA00022679"/>
    </source>
</evidence>
<dbReference type="InterPro" id="IPR036977">
    <property type="entry name" value="DNA_primase_Znf_CHC2"/>
</dbReference>
<dbReference type="PANTHER" id="PTHR30313">
    <property type="entry name" value="DNA PRIMASE"/>
    <property type="match status" value="1"/>
</dbReference>
<dbReference type="GO" id="GO:0005737">
    <property type="term" value="C:cytoplasm"/>
    <property type="evidence" value="ECO:0007669"/>
    <property type="project" value="TreeGrafter"/>
</dbReference>
<dbReference type="SUPFAM" id="SSF57783">
    <property type="entry name" value="Zinc beta-ribbon"/>
    <property type="match status" value="1"/>
</dbReference>
<keyword evidence="3 12" id="KW-0808">Transferase</keyword>